<protein>
    <submittedName>
        <fullName evidence="2 4">Uncharacterized protein</fullName>
    </submittedName>
</protein>
<dbReference type="WBParaSite" id="SRAE_X000117700.1">
    <property type="protein sequence ID" value="SRAE_X000117700.1"/>
    <property type="gene ID" value="WBGene00266743"/>
</dbReference>
<keyword evidence="1" id="KW-0472">Membrane</keyword>
<dbReference type="Proteomes" id="UP000035682">
    <property type="component" value="Unplaced"/>
</dbReference>
<dbReference type="OMA" id="CAPNSAW"/>
<accession>A0A090KPX0</accession>
<feature type="transmembrane region" description="Helical" evidence="1">
    <location>
        <begin position="7"/>
        <end position="24"/>
    </location>
</feature>
<organism evidence="2">
    <name type="scientific">Strongyloides ratti</name>
    <name type="common">Parasitic roundworm</name>
    <dbReference type="NCBI Taxonomy" id="34506"/>
    <lineage>
        <taxon>Eukaryota</taxon>
        <taxon>Metazoa</taxon>
        <taxon>Ecdysozoa</taxon>
        <taxon>Nematoda</taxon>
        <taxon>Chromadorea</taxon>
        <taxon>Rhabditida</taxon>
        <taxon>Tylenchina</taxon>
        <taxon>Panagrolaimomorpha</taxon>
        <taxon>Strongyloidoidea</taxon>
        <taxon>Strongyloididae</taxon>
        <taxon>Strongyloides</taxon>
    </lineage>
</organism>
<feature type="transmembrane region" description="Helical" evidence="1">
    <location>
        <begin position="151"/>
        <end position="168"/>
    </location>
</feature>
<dbReference type="CTD" id="36384237"/>
<dbReference type="GeneID" id="36384237"/>
<keyword evidence="1" id="KW-0812">Transmembrane</keyword>
<evidence type="ECO:0000313" key="3">
    <source>
        <dbReference type="Proteomes" id="UP000035682"/>
    </source>
</evidence>
<dbReference type="AlphaFoldDB" id="A0A090KPX0"/>
<name>A0A090KPX0_STRRB</name>
<dbReference type="EMBL" id="LN609396">
    <property type="protein sequence ID" value="CEF59429.1"/>
    <property type="molecule type" value="Genomic_DNA"/>
</dbReference>
<evidence type="ECO:0000256" key="1">
    <source>
        <dbReference type="SAM" id="Phobius"/>
    </source>
</evidence>
<keyword evidence="3" id="KW-1185">Reference proteome</keyword>
<evidence type="ECO:0000313" key="5">
    <source>
        <dbReference type="WormBase" id="SRAE_X000117700"/>
    </source>
</evidence>
<gene>
    <name evidence="2 4 5" type="ORF">SRAE_X000117700</name>
</gene>
<reference evidence="2" key="1">
    <citation type="submission" date="2014-09" db="EMBL/GenBank/DDBJ databases">
        <authorList>
            <person name="Aslett A.Martin."/>
        </authorList>
    </citation>
    <scope>NUCLEOTIDE SEQUENCE</scope>
    <source>
        <strain evidence="2">ED321 Heterogonic</strain>
    </source>
</reference>
<keyword evidence="1" id="KW-1133">Transmembrane helix</keyword>
<dbReference type="RefSeq" id="XP_024498640.1">
    <property type="nucleotide sequence ID" value="XM_024646018.1"/>
</dbReference>
<dbReference type="OrthoDB" id="5792770at2759"/>
<proteinExistence type="predicted"/>
<evidence type="ECO:0000313" key="4">
    <source>
        <dbReference type="WBParaSite" id="SRAE_X000117700.1"/>
    </source>
</evidence>
<dbReference type="WormBase" id="SRAE_X000117700">
    <property type="protein sequence ID" value="SRP08030"/>
    <property type="gene ID" value="WBGene00266743"/>
</dbReference>
<reference evidence="3" key="2">
    <citation type="submission" date="2014-09" db="EMBL/GenBank/DDBJ databases">
        <authorList>
            <person name="Martin A.A."/>
        </authorList>
    </citation>
    <scope>NUCLEOTIDE SEQUENCE</scope>
    <source>
        <strain evidence="3">ED321</strain>
    </source>
</reference>
<sequence length="169" mass="19534">MEILSCYKFYNGFLIIGVIMNLFYKVSSIECIQCDRVNNYLSPEELEIYQKQCQEGTLHKTPCLNETHTHCIYSYFRQGDGTDKIYTERKCGTVDDIFGCTIYKSHRRIKKHLFGATGSLTSQKRREANMFVEVCTLGCVGEHCTNSSTNFNIIFGIIFTIITNLFIWI</sequence>
<reference evidence="4" key="3">
    <citation type="submission" date="2020-12" db="UniProtKB">
        <authorList>
            <consortium name="WormBaseParasite"/>
        </authorList>
    </citation>
    <scope>IDENTIFICATION</scope>
</reference>
<evidence type="ECO:0000313" key="2">
    <source>
        <dbReference type="EMBL" id="CEF59429.1"/>
    </source>
</evidence>